<proteinExistence type="predicted"/>
<keyword evidence="1" id="KW-0472">Membrane</keyword>
<name>A0ABT4U8Y2_9ACTN</name>
<organism evidence="2 3">
    <name type="scientific">Nocardiopsis endophytica</name>
    <dbReference type="NCBI Taxonomy" id="3018445"/>
    <lineage>
        <taxon>Bacteria</taxon>
        <taxon>Bacillati</taxon>
        <taxon>Actinomycetota</taxon>
        <taxon>Actinomycetes</taxon>
        <taxon>Streptosporangiales</taxon>
        <taxon>Nocardiopsidaceae</taxon>
        <taxon>Nocardiopsis</taxon>
    </lineage>
</organism>
<keyword evidence="1" id="KW-1133">Transmembrane helix</keyword>
<dbReference type="Pfam" id="PF11188">
    <property type="entry name" value="DUF2975"/>
    <property type="match status" value="1"/>
</dbReference>
<feature type="transmembrane region" description="Helical" evidence="1">
    <location>
        <begin position="94"/>
        <end position="112"/>
    </location>
</feature>
<accession>A0ABT4U8Y2</accession>
<protein>
    <submittedName>
        <fullName evidence="2">DUF2975 domain-containing protein</fullName>
    </submittedName>
</protein>
<evidence type="ECO:0000256" key="1">
    <source>
        <dbReference type="SAM" id="Phobius"/>
    </source>
</evidence>
<gene>
    <name evidence="2" type="ORF">O4J56_22360</name>
</gene>
<feature type="transmembrane region" description="Helical" evidence="1">
    <location>
        <begin position="12"/>
        <end position="35"/>
    </location>
</feature>
<evidence type="ECO:0000313" key="3">
    <source>
        <dbReference type="Proteomes" id="UP001527866"/>
    </source>
</evidence>
<dbReference type="InterPro" id="IPR021354">
    <property type="entry name" value="DUF2975"/>
</dbReference>
<keyword evidence="1" id="KW-0812">Transmembrane</keyword>
<dbReference type="RefSeq" id="WP_270688395.1">
    <property type="nucleotide sequence ID" value="NZ_JAQFWQ010000077.1"/>
</dbReference>
<reference evidence="2 3" key="1">
    <citation type="submission" date="2023-01" db="EMBL/GenBank/DDBJ databases">
        <title>Draft genome sequence of Nocardiopsis sp. RSe5-2 isolated from halophytes.</title>
        <authorList>
            <person name="Duangmal K."/>
            <person name="Chantavorakit T."/>
        </authorList>
    </citation>
    <scope>NUCLEOTIDE SEQUENCE [LARGE SCALE GENOMIC DNA]</scope>
    <source>
        <strain evidence="2 3">RSe5-2</strain>
    </source>
</reference>
<dbReference type="Proteomes" id="UP001527866">
    <property type="component" value="Unassembled WGS sequence"/>
</dbReference>
<evidence type="ECO:0000313" key="2">
    <source>
        <dbReference type="EMBL" id="MDA2813406.1"/>
    </source>
</evidence>
<comment type="caution">
    <text evidence="2">The sequence shown here is derived from an EMBL/GenBank/DDBJ whole genome shotgun (WGS) entry which is preliminary data.</text>
</comment>
<sequence length="202" mass="20277">MSGTWWGRTEGRVLSGVLWVGLAAVGVLGVAAPVARIAGLAGREVRIPVALEEAAAVPAAAAHGRVALEGAREGELVVADPTVAERVLAEAPTLLAALSAVAVLLLLLRIAAAFRKGDAFAPGNAGRLAAVALLVGIGTLVVPPVRALAADRLAAPAPEVEAAVVTGFSVPMAPLLAAVLIAALAEAFRYGARLREDTEGLV</sequence>
<keyword evidence="3" id="KW-1185">Reference proteome</keyword>
<feature type="transmembrane region" description="Helical" evidence="1">
    <location>
        <begin position="162"/>
        <end position="185"/>
    </location>
</feature>
<feature type="transmembrane region" description="Helical" evidence="1">
    <location>
        <begin position="124"/>
        <end position="142"/>
    </location>
</feature>
<dbReference type="EMBL" id="JAQFWQ010000077">
    <property type="protein sequence ID" value="MDA2813406.1"/>
    <property type="molecule type" value="Genomic_DNA"/>
</dbReference>